<dbReference type="InterPro" id="IPR050951">
    <property type="entry name" value="Retrovirus_Pol_polyprotein"/>
</dbReference>
<dbReference type="Gene3D" id="2.40.70.10">
    <property type="entry name" value="Acid Proteases"/>
    <property type="match status" value="1"/>
</dbReference>
<dbReference type="Gene3D" id="3.30.420.10">
    <property type="entry name" value="Ribonuclease H-like superfamily/Ribonuclease H"/>
    <property type="match status" value="1"/>
</dbReference>
<dbReference type="GO" id="GO:0004519">
    <property type="term" value="F:endonuclease activity"/>
    <property type="evidence" value="ECO:0007669"/>
    <property type="project" value="UniProtKB-KW"/>
</dbReference>
<evidence type="ECO:0000256" key="2">
    <source>
        <dbReference type="ARBA" id="ARBA00022679"/>
    </source>
</evidence>
<dbReference type="InterPro" id="IPR001969">
    <property type="entry name" value="Aspartic_peptidase_AS"/>
</dbReference>
<dbReference type="GO" id="GO:0006508">
    <property type="term" value="P:proteolysis"/>
    <property type="evidence" value="ECO:0007669"/>
    <property type="project" value="InterPro"/>
</dbReference>
<comment type="caution">
    <text evidence="11">The sequence shown here is derived from an EMBL/GenBank/DDBJ whole genome shotgun (WGS) entry which is preliminary data.</text>
</comment>
<dbReference type="GO" id="GO:0004190">
    <property type="term" value="F:aspartic-type endopeptidase activity"/>
    <property type="evidence" value="ECO:0007669"/>
    <property type="project" value="InterPro"/>
</dbReference>
<dbReference type="PROSITE" id="PS00141">
    <property type="entry name" value="ASP_PROTEASE"/>
    <property type="match status" value="1"/>
</dbReference>
<dbReference type="FunFam" id="3.30.420.10:FF:000063">
    <property type="entry name" value="Retrovirus-related Pol polyprotein from transposon 297-like Protein"/>
    <property type="match status" value="1"/>
</dbReference>
<dbReference type="GO" id="GO:0003676">
    <property type="term" value="F:nucleic acid binding"/>
    <property type="evidence" value="ECO:0007669"/>
    <property type="project" value="InterPro"/>
</dbReference>
<accession>A0A9Q1HBG6</accession>
<dbReference type="InterPro" id="IPR041373">
    <property type="entry name" value="RT_RNaseH"/>
</dbReference>
<dbReference type="Pfam" id="PF00665">
    <property type="entry name" value="rve"/>
    <property type="match status" value="1"/>
</dbReference>
<dbReference type="EMBL" id="JAIZAY010000007">
    <property type="protein sequence ID" value="KAJ8039343.1"/>
    <property type="molecule type" value="Genomic_DNA"/>
</dbReference>
<dbReference type="PROSITE" id="PS50994">
    <property type="entry name" value="INTEGRASE"/>
    <property type="match status" value="1"/>
</dbReference>
<keyword evidence="12" id="KW-1185">Reference proteome</keyword>
<protein>
    <recommendedName>
        <fullName evidence="1">RNA-directed DNA polymerase</fullName>
        <ecNumber evidence="1">2.7.7.49</ecNumber>
    </recommendedName>
</protein>
<feature type="domain" description="Integrase catalytic" evidence="10">
    <location>
        <begin position="984"/>
        <end position="1137"/>
    </location>
</feature>
<dbReference type="OrthoDB" id="10055277at2759"/>
<dbReference type="InterPro" id="IPR043128">
    <property type="entry name" value="Rev_trsase/Diguanyl_cyclase"/>
</dbReference>
<dbReference type="PROSITE" id="PS50878">
    <property type="entry name" value="RT_POL"/>
    <property type="match status" value="1"/>
</dbReference>
<dbReference type="InterPro" id="IPR036397">
    <property type="entry name" value="RNaseH_sf"/>
</dbReference>
<dbReference type="CDD" id="cd00303">
    <property type="entry name" value="retropepsin_like"/>
    <property type="match status" value="1"/>
</dbReference>
<keyword evidence="4" id="KW-0540">Nuclease</keyword>
<evidence type="ECO:0000256" key="6">
    <source>
        <dbReference type="ARBA" id="ARBA00022801"/>
    </source>
</evidence>
<evidence type="ECO:0000313" key="11">
    <source>
        <dbReference type="EMBL" id="KAJ8039343.1"/>
    </source>
</evidence>
<reference evidence="11" key="1">
    <citation type="submission" date="2021-10" db="EMBL/GenBank/DDBJ databases">
        <title>Tropical sea cucumber genome reveals ecological adaptation and Cuvierian tubules defense mechanism.</title>
        <authorList>
            <person name="Chen T."/>
        </authorList>
    </citation>
    <scope>NUCLEOTIDE SEQUENCE</scope>
    <source>
        <strain evidence="11">Nanhai2018</strain>
        <tissue evidence="11">Muscle</tissue>
    </source>
</reference>
<sequence length="1288" mass="145209">MAGFRLPAPSPLEMSDRNLSKAWTKFHQNFTNFELATGIKEKGDAIRIATLLSVIGQEAVDTFNTFIFPTGDETKFEKVIEKFENHCKGKKNTTYERVILGISDRQLKQQLLRTEVLTLDKAIGTIRTAAAASAQLDHMTSESSEVHALSKHSQNRSGKPKYTHVNRPKHPTGSSSRNKSSKKGICRNCGGAFPHDGDCPAKGKRCNFCKKLNHFSKVCRSRLKSEPEQANTIQQNQIENPDSDSEYTFELNPSGSRAKRPNINIDVAGTNIPAVIDTGATVNVMSEDTYQSLQVTPVLQHETINIYAYGSIKPLTVIGKFNADTTYKDNTVNSEFYVAKGVSDTLVSFTTAEALSLVRICYNVSTGTSLNKILDEYSDRFEGIGKLADATCKLHVNSDVTPVSQPHRRVPFKVRKKVEAELKRLKSLDIIEPVKDTPTPWVSPIRVVTKPTRPNEIRLCVDMRAPNKAIQRERHVTPTIDDIIANLNGATIFSKLDLNNGYHQIELDKDSRYLTVFSTHAGLFQFKRLNFGVNSGAEQFQNLIQSALAGLPGVINISDDILIYATGQEEMYNRLTACMQRLREKNLTLNKDKCQFNKSSIEFFGHTFSKEGVSPRPAKVEALKNAVAPTNKEEVRSFLGLATYCSRFIPRLATLSEPLRKLTKNNIPWEWGEAQEMALCNIKDAITNHCTMAFFDPQLRTEVVVDASPVGLCAMLTQHDDRTGKSSLVAIAFRSLTAVEQRYSQTEREALPVTWGCLHFHLYLFGSDFTVITDHKPLTTLFNLPYSKPSARIEKWILKLQQYTYRVTYRPGKGNPADYLSRHPLNTTSSELETDEHVNFILTSAVPKAVKLEEIQSAVDKDELLSTCKRAHAQNTWHKEIAKAPASIKYQLQRLHNVKNEITVTQSGIVLRDNRIVIPSTLRKRIVQLAHDGHQGIVRTKQLLRQKVWFPGIDAFVEDMIKTCIPCQATYVPHQQPPLNMSPLPESPWLELSADFKELGQNKGYLLVVVDDYSRYPVIEFVTSTSSKAVLPKLDQIFSMFGIPRVLRTDNGPPFNSQDFAQFADHLGFKHRKIMPRWPQANGIAERLMKTIKKVYQTARMEHKNGHQALHEFLRNYRATVHPSTGMPPSSLLFQYDVRTRLPDISHFTVSNQDQKTRQHDAAAKQRMKSKAEGNRNIQSPNIEVGERALLKRDGLVPNDVAPYDPIPYTVTSVNGSMVTAKRQDRTITRHISFFKPISLDAATDSTESNVMIDLDFEDTQTQPQLPSQRSSSRVRKPPRYLRDYVLD</sequence>
<evidence type="ECO:0000256" key="4">
    <source>
        <dbReference type="ARBA" id="ARBA00022722"/>
    </source>
</evidence>
<feature type="region of interest" description="Disordered" evidence="8">
    <location>
        <begin position="1151"/>
        <end position="1174"/>
    </location>
</feature>
<dbReference type="FunFam" id="1.10.340.70:FF:000003">
    <property type="entry name" value="Protein CBG25708"/>
    <property type="match status" value="1"/>
</dbReference>
<dbReference type="EC" id="2.7.7.49" evidence="1"/>
<dbReference type="GO" id="GO:0015074">
    <property type="term" value="P:DNA integration"/>
    <property type="evidence" value="ECO:0007669"/>
    <property type="project" value="InterPro"/>
</dbReference>
<dbReference type="InterPro" id="IPR041588">
    <property type="entry name" value="Integrase_H2C2"/>
</dbReference>
<evidence type="ECO:0000256" key="1">
    <source>
        <dbReference type="ARBA" id="ARBA00012493"/>
    </source>
</evidence>
<dbReference type="Gene3D" id="3.30.70.270">
    <property type="match status" value="2"/>
</dbReference>
<keyword evidence="5" id="KW-0255">Endonuclease</keyword>
<feature type="compositionally biased region" description="Low complexity" evidence="8">
    <location>
        <begin position="1260"/>
        <end position="1272"/>
    </location>
</feature>
<name>A0A9Q1HBG6_HOLLE</name>
<evidence type="ECO:0000259" key="9">
    <source>
        <dbReference type="PROSITE" id="PS50878"/>
    </source>
</evidence>
<evidence type="ECO:0000313" key="12">
    <source>
        <dbReference type="Proteomes" id="UP001152320"/>
    </source>
</evidence>
<feature type="compositionally biased region" description="Basic and acidic residues" evidence="8">
    <location>
        <begin position="1155"/>
        <end position="1174"/>
    </location>
</feature>
<dbReference type="GO" id="GO:0003964">
    <property type="term" value="F:RNA-directed DNA polymerase activity"/>
    <property type="evidence" value="ECO:0007669"/>
    <property type="project" value="UniProtKB-KW"/>
</dbReference>
<feature type="compositionally biased region" description="Basic residues" evidence="8">
    <location>
        <begin position="149"/>
        <end position="170"/>
    </location>
</feature>
<organism evidence="11 12">
    <name type="scientific">Holothuria leucospilota</name>
    <name type="common">Black long sea cucumber</name>
    <name type="synonym">Mertensiothuria leucospilota</name>
    <dbReference type="NCBI Taxonomy" id="206669"/>
    <lineage>
        <taxon>Eukaryota</taxon>
        <taxon>Metazoa</taxon>
        <taxon>Echinodermata</taxon>
        <taxon>Eleutherozoa</taxon>
        <taxon>Echinozoa</taxon>
        <taxon>Holothuroidea</taxon>
        <taxon>Aspidochirotacea</taxon>
        <taxon>Aspidochirotida</taxon>
        <taxon>Holothuriidae</taxon>
        <taxon>Holothuria</taxon>
    </lineage>
</organism>
<dbReference type="SUPFAM" id="SSF56672">
    <property type="entry name" value="DNA/RNA polymerases"/>
    <property type="match status" value="1"/>
</dbReference>
<dbReference type="InterPro" id="IPR001584">
    <property type="entry name" value="Integrase_cat-core"/>
</dbReference>
<feature type="region of interest" description="Disordered" evidence="8">
    <location>
        <begin position="1258"/>
        <end position="1279"/>
    </location>
</feature>
<feature type="domain" description="Reverse transcriptase" evidence="9">
    <location>
        <begin position="429"/>
        <end position="608"/>
    </location>
</feature>
<evidence type="ECO:0000256" key="3">
    <source>
        <dbReference type="ARBA" id="ARBA00022695"/>
    </source>
</evidence>
<keyword evidence="6" id="KW-0378">Hydrolase</keyword>
<gene>
    <name evidence="11" type="ORF">HOLleu_17025</name>
</gene>
<dbReference type="InterPro" id="IPR012337">
    <property type="entry name" value="RNaseH-like_sf"/>
</dbReference>
<dbReference type="Pfam" id="PF17917">
    <property type="entry name" value="RT_RNaseH"/>
    <property type="match status" value="1"/>
</dbReference>
<keyword evidence="3" id="KW-0548">Nucleotidyltransferase</keyword>
<keyword evidence="7" id="KW-0695">RNA-directed DNA polymerase</keyword>
<dbReference type="InterPro" id="IPR021109">
    <property type="entry name" value="Peptidase_aspartic_dom_sf"/>
</dbReference>
<dbReference type="PANTHER" id="PTHR37984">
    <property type="entry name" value="PROTEIN CBG26694"/>
    <property type="match status" value="1"/>
</dbReference>
<evidence type="ECO:0000256" key="7">
    <source>
        <dbReference type="ARBA" id="ARBA00022918"/>
    </source>
</evidence>
<dbReference type="CDD" id="cd09274">
    <property type="entry name" value="RNase_HI_RT_Ty3"/>
    <property type="match status" value="1"/>
</dbReference>
<dbReference type="Gene3D" id="3.10.10.10">
    <property type="entry name" value="HIV Type 1 Reverse Transcriptase, subunit A, domain 1"/>
    <property type="match status" value="1"/>
</dbReference>
<dbReference type="Gene3D" id="1.10.340.70">
    <property type="match status" value="1"/>
</dbReference>
<feature type="region of interest" description="Disordered" evidence="8">
    <location>
        <begin position="137"/>
        <end position="182"/>
    </location>
</feature>
<dbReference type="Pfam" id="PF00078">
    <property type="entry name" value="RVT_1"/>
    <property type="match status" value="1"/>
</dbReference>
<dbReference type="Proteomes" id="UP001152320">
    <property type="component" value="Chromosome 7"/>
</dbReference>
<evidence type="ECO:0000259" key="10">
    <source>
        <dbReference type="PROSITE" id="PS50994"/>
    </source>
</evidence>
<dbReference type="Pfam" id="PF17921">
    <property type="entry name" value="Integrase_H2C2"/>
    <property type="match status" value="1"/>
</dbReference>
<proteinExistence type="predicted"/>
<dbReference type="CDD" id="cd01647">
    <property type="entry name" value="RT_LTR"/>
    <property type="match status" value="1"/>
</dbReference>
<dbReference type="InterPro" id="IPR043502">
    <property type="entry name" value="DNA/RNA_pol_sf"/>
</dbReference>
<evidence type="ECO:0000256" key="8">
    <source>
        <dbReference type="SAM" id="MobiDB-lite"/>
    </source>
</evidence>
<keyword evidence="2" id="KW-0808">Transferase</keyword>
<dbReference type="SUPFAM" id="SSF53098">
    <property type="entry name" value="Ribonuclease H-like"/>
    <property type="match status" value="1"/>
</dbReference>
<dbReference type="PANTHER" id="PTHR37984:SF11">
    <property type="entry name" value="INTEGRASE CATALYTIC DOMAIN-CONTAINING PROTEIN"/>
    <property type="match status" value="1"/>
</dbReference>
<dbReference type="FunFam" id="3.30.70.270:FF:000026">
    <property type="entry name" value="Transposon Ty3-G Gag-Pol polyprotein"/>
    <property type="match status" value="1"/>
</dbReference>
<dbReference type="SUPFAM" id="SSF50630">
    <property type="entry name" value="Acid proteases"/>
    <property type="match status" value="1"/>
</dbReference>
<evidence type="ECO:0000256" key="5">
    <source>
        <dbReference type="ARBA" id="ARBA00022759"/>
    </source>
</evidence>
<dbReference type="InterPro" id="IPR000477">
    <property type="entry name" value="RT_dom"/>
</dbReference>